<accession>A0A6A6C0Q4</accession>
<name>A0A6A6C0Q4_ZASCE</name>
<dbReference type="Proteomes" id="UP000799537">
    <property type="component" value="Unassembled WGS sequence"/>
</dbReference>
<reference evidence="1" key="1">
    <citation type="journal article" date="2020" name="Stud. Mycol.">
        <title>101 Dothideomycetes genomes: a test case for predicting lifestyles and emergence of pathogens.</title>
        <authorList>
            <person name="Haridas S."/>
            <person name="Albert R."/>
            <person name="Binder M."/>
            <person name="Bloem J."/>
            <person name="Labutti K."/>
            <person name="Salamov A."/>
            <person name="Andreopoulos B."/>
            <person name="Baker S."/>
            <person name="Barry K."/>
            <person name="Bills G."/>
            <person name="Bluhm B."/>
            <person name="Cannon C."/>
            <person name="Castanera R."/>
            <person name="Culley D."/>
            <person name="Daum C."/>
            <person name="Ezra D."/>
            <person name="Gonzalez J."/>
            <person name="Henrissat B."/>
            <person name="Kuo A."/>
            <person name="Liang C."/>
            <person name="Lipzen A."/>
            <person name="Lutzoni F."/>
            <person name="Magnuson J."/>
            <person name="Mondo S."/>
            <person name="Nolan M."/>
            <person name="Ohm R."/>
            <person name="Pangilinan J."/>
            <person name="Park H.-J."/>
            <person name="Ramirez L."/>
            <person name="Alfaro M."/>
            <person name="Sun H."/>
            <person name="Tritt A."/>
            <person name="Yoshinaga Y."/>
            <person name="Zwiers L.-H."/>
            <person name="Turgeon B."/>
            <person name="Goodwin S."/>
            <person name="Spatafora J."/>
            <person name="Crous P."/>
            <person name="Grigoriev I."/>
        </authorList>
    </citation>
    <scope>NUCLEOTIDE SEQUENCE</scope>
    <source>
        <strain evidence="1">ATCC 36951</strain>
    </source>
</reference>
<sequence length="250" mass="28090">MGCICAADRGEKSSLLLQNLTYLKSSSRRCASTYYEHGMRYHRLPLHIRNHEVIQDSWRNYCSTAFTVSANRELPDLVQVLAMLEIKFQAAHSALFKGEVNAAERHLFVAQKLVLEAHHRVSTLQWAMVQYERLVKLVGDVDVAVGQGQEVHEGGVDEGLARVVRLMAEIWSLKMGSTRIEKGVYLKGIVLNTGYMQNKKSHFVTMVFTPFLITFSLLSLRCGDPGAHVLRRDSITWTVATDLVSGIAVE</sequence>
<evidence type="ECO:0000313" key="2">
    <source>
        <dbReference type="Proteomes" id="UP000799537"/>
    </source>
</evidence>
<dbReference type="RefSeq" id="XP_033660281.1">
    <property type="nucleotide sequence ID" value="XM_033814596.1"/>
</dbReference>
<dbReference type="AlphaFoldDB" id="A0A6A6C0Q4"/>
<proteinExistence type="predicted"/>
<dbReference type="OrthoDB" id="3644094at2759"/>
<keyword evidence="2" id="KW-1185">Reference proteome</keyword>
<evidence type="ECO:0000313" key="1">
    <source>
        <dbReference type="EMBL" id="KAF2159392.1"/>
    </source>
</evidence>
<protein>
    <submittedName>
        <fullName evidence="1">Uncharacterized protein</fullName>
    </submittedName>
</protein>
<dbReference type="GeneID" id="54567868"/>
<dbReference type="EMBL" id="ML993638">
    <property type="protein sequence ID" value="KAF2159392.1"/>
    <property type="molecule type" value="Genomic_DNA"/>
</dbReference>
<gene>
    <name evidence="1" type="ORF">M409DRAFT_60858</name>
</gene>
<organism evidence="1 2">
    <name type="scientific">Zasmidium cellare ATCC 36951</name>
    <dbReference type="NCBI Taxonomy" id="1080233"/>
    <lineage>
        <taxon>Eukaryota</taxon>
        <taxon>Fungi</taxon>
        <taxon>Dikarya</taxon>
        <taxon>Ascomycota</taxon>
        <taxon>Pezizomycotina</taxon>
        <taxon>Dothideomycetes</taxon>
        <taxon>Dothideomycetidae</taxon>
        <taxon>Mycosphaerellales</taxon>
        <taxon>Mycosphaerellaceae</taxon>
        <taxon>Zasmidium</taxon>
    </lineage>
</organism>